<evidence type="ECO:0000313" key="2">
    <source>
        <dbReference type="EMBL" id="XBM00866.1"/>
    </source>
</evidence>
<gene>
    <name evidence="2" type="ORF">ABHF33_00865</name>
</gene>
<dbReference type="Pfam" id="PF13453">
    <property type="entry name" value="Zn_ribbon_TFIIB"/>
    <property type="match status" value="1"/>
</dbReference>
<sequence length="200" mass="22411">MQCLTCKSQMQTQEVAKGLLSAVCTACAGVWLDLRVYQRWIAARQSALTPSQLNDAASTQVLASEVEPEPLEPVTEATPQALRCPQCQNLLQKYRIASQQAFRVDRCAPCHQVWFDAPEWRSLNEQGLLTSLTAILSDRGQRDIRAAETRERLAQMYQQRFGAADYAQAAAVREWLAQHPQRRHILAYLSAPDPYAAPAN</sequence>
<dbReference type="RefSeq" id="WP_348945193.1">
    <property type="nucleotide sequence ID" value="NZ_CP157355.1"/>
</dbReference>
<organism evidence="2">
    <name type="scientific">Chitinibacter mangrovi</name>
    <dbReference type="NCBI Taxonomy" id="3153927"/>
    <lineage>
        <taxon>Bacteria</taxon>
        <taxon>Pseudomonadati</taxon>
        <taxon>Pseudomonadota</taxon>
        <taxon>Betaproteobacteria</taxon>
        <taxon>Neisseriales</taxon>
        <taxon>Chitinibacteraceae</taxon>
        <taxon>Chitinibacter</taxon>
    </lineage>
</organism>
<evidence type="ECO:0000259" key="1">
    <source>
        <dbReference type="Pfam" id="PF13453"/>
    </source>
</evidence>
<dbReference type="EMBL" id="CP157355">
    <property type="protein sequence ID" value="XBM00866.1"/>
    <property type="molecule type" value="Genomic_DNA"/>
</dbReference>
<name>A0AAU7FAZ3_9NEIS</name>
<dbReference type="KEGG" id="cmav:ABHF33_00865"/>
<dbReference type="InterPro" id="IPR027392">
    <property type="entry name" value="TF_Znf"/>
</dbReference>
<dbReference type="AlphaFoldDB" id="A0AAU7FAZ3"/>
<proteinExistence type="predicted"/>
<accession>A0AAU7FAZ3</accession>
<protein>
    <submittedName>
        <fullName evidence="2">Zf-TFIIB domain-containing protein</fullName>
    </submittedName>
</protein>
<reference evidence="2" key="1">
    <citation type="submission" date="2024-05" db="EMBL/GenBank/DDBJ databases">
        <authorList>
            <person name="Yang L."/>
            <person name="Pan L."/>
        </authorList>
    </citation>
    <scope>NUCLEOTIDE SEQUENCE</scope>
    <source>
        <strain evidence="2">FCG-7</strain>
    </source>
</reference>
<feature type="domain" description="Transcription factor zinc-finger" evidence="1">
    <location>
        <begin position="3"/>
        <end position="42"/>
    </location>
</feature>